<dbReference type="PRINTS" id="PR01050">
    <property type="entry name" value="PYRUVTKNASE"/>
</dbReference>
<evidence type="ECO:0000256" key="1">
    <source>
        <dbReference type="ARBA" id="ARBA00001958"/>
    </source>
</evidence>
<dbReference type="GO" id="GO:0016301">
    <property type="term" value="F:kinase activity"/>
    <property type="evidence" value="ECO:0007669"/>
    <property type="project" value="UniProtKB-KW"/>
</dbReference>
<dbReference type="EC" id="2.7.1.40" evidence="4 14"/>
<evidence type="ECO:0000256" key="2">
    <source>
        <dbReference type="ARBA" id="ARBA00004997"/>
    </source>
</evidence>
<dbReference type="InterPro" id="IPR011037">
    <property type="entry name" value="Pyrv_Knase-like_insert_dom_sf"/>
</dbReference>
<dbReference type="EMBL" id="JAMZMK010010852">
    <property type="protein sequence ID" value="KAI7730046.1"/>
    <property type="molecule type" value="Genomic_DNA"/>
</dbReference>
<keyword evidence="5 14" id="KW-0808">Transferase</keyword>
<evidence type="ECO:0000259" key="16">
    <source>
        <dbReference type="Pfam" id="PF02887"/>
    </source>
</evidence>
<dbReference type="GO" id="GO:0004743">
    <property type="term" value="F:pyruvate kinase activity"/>
    <property type="evidence" value="ECO:0007669"/>
    <property type="project" value="UniProtKB-EC"/>
</dbReference>
<evidence type="ECO:0000256" key="10">
    <source>
        <dbReference type="ARBA" id="ARBA00022842"/>
    </source>
</evidence>
<dbReference type="Pfam" id="PF02887">
    <property type="entry name" value="PK_C"/>
    <property type="match status" value="1"/>
</dbReference>
<dbReference type="InterPro" id="IPR015813">
    <property type="entry name" value="Pyrv/PenolPyrv_kinase-like_dom"/>
</dbReference>
<dbReference type="Gene3D" id="2.40.33.10">
    <property type="entry name" value="PK beta-barrel domain-like"/>
    <property type="match status" value="1"/>
</dbReference>
<keyword evidence="8 14" id="KW-0418">Kinase</keyword>
<dbReference type="InterPro" id="IPR036918">
    <property type="entry name" value="Pyrv_Knase_C_sf"/>
</dbReference>
<dbReference type="InterPro" id="IPR015806">
    <property type="entry name" value="Pyrv_Knase_insert_dom_sf"/>
</dbReference>
<evidence type="ECO:0000256" key="8">
    <source>
        <dbReference type="ARBA" id="ARBA00022777"/>
    </source>
</evidence>
<evidence type="ECO:0000256" key="12">
    <source>
        <dbReference type="ARBA" id="ARBA00023317"/>
    </source>
</evidence>
<evidence type="ECO:0000256" key="6">
    <source>
        <dbReference type="ARBA" id="ARBA00022723"/>
    </source>
</evidence>
<comment type="similarity">
    <text evidence="3 14">Belongs to the pyruvate kinase family.</text>
</comment>
<keyword evidence="9" id="KW-0067">ATP-binding</keyword>
<keyword evidence="6" id="KW-0479">Metal-binding</keyword>
<feature type="domain" description="Pyruvate kinase C-terminal" evidence="16">
    <location>
        <begin position="377"/>
        <end position="497"/>
    </location>
</feature>
<dbReference type="Gene3D" id="3.20.20.60">
    <property type="entry name" value="Phosphoenolpyruvate-binding domains"/>
    <property type="match status" value="1"/>
</dbReference>
<dbReference type="Pfam" id="PF00224">
    <property type="entry name" value="PK"/>
    <property type="match status" value="1"/>
</dbReference>
<organism evidence="17 18">
    <name type="scientific">Ambrosia artemisiifolia</name>
    <name type="common">Common ragweed</name>
    <dbReference type="NCBI Taxonomy" id="4212"/>
    <lineage>
        <taxon>Eukaryota</taxon>
        <taxon>Viridiplantae</taxon>
        <taxon>Streptophyta</taxon>
        <taxon>Embryophyta</taxon>
        <taxon>Tracheophyta</taxon>
        <taxon>Spermatophyta</taxon>
        <taxon>Magnoliopsida</taxon>
        <taxon>eudicotyledons</taxon>
        <taxon>Gunneridae</taxon>
        <taxon>Pentapetalae</taxon>
        <taxon>asterids</taxon>
        <taxon>campanulids</taxon>
        <taxon>Asterales</taxon>
        <taxon>Asteraceae</taxon>
        <taxon>Asteroideae</taxon>
        <taxon>Heliantheae alliance</taxon>
        <taxon>Heliantheae</taxon>
        <taxon>Ambrosia</taxon>
    </lineage>
</organism>
<dbReference type="InterPro" id="IPR040442">
    <property type="entry name" value="Pyrv_kinase-like_dom_sf"/>
</dbReference>
<evidence type="ECO:0000256" key="7">
    <source>
        <dbReference type="ARBA" id="ARBA00022741"/>
    </source>
</evidence>
<evidence type="ECO:0000313" key="17">
    <source>
        <dbReference type="EMBL" id="KAI7730046.1"/>
    </source>
</evidence>
<dbReference type="FunFam" id="2.40.33.10:FF:000004">
    <property type="entry name" value="Pyruvate kinase"/>
    <property type="match status" value="1"/>
</dbReference>
<comment type="pathway">
    <text evidence="2 14">Carbohydrate degradation; glycolysis; pyruvate from D-glyceraldehyde 3-phosphate: step 5/5.</text>
</comment>
<feature type="domain" description="Pyruvate kinase barrel" evidence="15">
    <location>
        <begin position="30"/>
        <end position="322"/>
    </location>
</feature>
<keyword evidence="12" id="KW-0670">Pyruvate</keyword>
<dbReference type="FunFam" id="3.40.1380.20:FF:000006">
    <property type="entry name" value="Pyruvate kinase"/>
    <property type="match status" value="1"/>
</dbReference>
<comment type="cofactor">
    <cofactor evidence="1">
        <name>K(+)</name>
        <dbReference type="ChEBI" id="CHEBI:29103"/>
    </cofactor>
</comment>
<dbReference type="SUPFAM" id="SSF50800">
    <property type="entry name" value="PK beta-barrel domain-like"/>
    <property type="match status" value="1"/>
</dbReference>
<dbReference type="GO" id="GO:0005524">
    <property type="term" value="F:ATP binding"/>
    <property type="evidence" value="ECO:0007669"/>
    <property type="project" value="UniProtKB-KW"/>
</dbReference>
<keyword evidence="7" id="KW-0547">Nucleotide-binding</keyword>
<dbReference type="Gene3D" id="3.40.1380.20">
    <property type="entry name" value="Pyruvate kinase, C-terminal domain"/>
    <property type="match status" value="1"/>
</dbReference>
<dbReference type="PANTHER" id="PTHR11817">
    <property type="entry name" value="PYRUVATE KINASE"/>
    <property type="match status" value="1"/>
</dbReference>
<proteinExistence type="inferred from homology"/>
<evidence type="ECO:0000256" key="9">
    <source>
        <dbReference type="ARBA" id="ARBA00022840"/>
    </source>
</evidence>
<name>A0AAD5G798_AMBAR</name>
<keyword evidence="11 14" id="KW-0324">Glycolysis</keyword>
<dbReference type="InterPro" id="IPR015793">
    <property type="entry name" value="Pyrv_Knase_brl"/>
</dbReference>
<sequence length="509" mass="56145">MHSHHLLLEEPIRMASILEPSKPSFFPAMTKIVGTLGPKSRSVETISSCLKAGMSVARFDFSWGDTEFHQETLENLRVAMKSTKKPCAILLDTVGPELQVVNKTERPISLEAETLVTLTSNQEQEATSNLLPINFSGLSKAVKTGDTIFIGQYLFTGSETTSVWLEVNEVKGEDVVCLIKNSATLSGSLFTLHVSQIRIDLPTLTDKDKEVISTWGLRNNIDFLSLSYTRRAEDVRQAREYLSKLGDLNQTQIFAKIENSEGLTHFDEILQEADGVILSRGNLGIDLPPEKVFLFQKQAVYKCNMAGKPAVITRVVDTMTDNFDAIILGAETLRGLYPVDTISTVGKICAESEKVFNQDLFFKKTVRHVGEPMSHMEAIASSAVRAAIKVKASVIICFTSSGRAARLIAKYRPTMPVISVVIPRLKTNQLRWTLTGSFEARQSLIVRGLFPMLADPRHPAESTSATNDTILKIALDHGKASGLVKPHDRVVVCQKVGDDSVVKIIELED</sequence>
<evidence type="ECO:0000256" key="14">
    <source>
        <dbReference type="RuleBase" id="RU000504"/>
    </source>
</evidence>
<evidence type="ECO:0000256" key="13">
    <source>
        <dbReference type="ARBA" id="ARBA00048152"/>
    </source>
</evidence>
<evidence type="ECO:0000256" key="4">
    <source>
        <dbReference type="ARBA" id="ARBA00012142"/>
    </source>
</evidence>
<protein>
    <recommendedName>
        <fullName evidence="4 14">Pyruvate kinase</fullName>
        <ecNumber evidence="4 14">2.7.1.40</ecNumber>
    </recommendedName>
</protein>
<accession>A0AAD5G798</accession>
<evidence type="ECO:0000313" key="18">
    <source>
        <dbReference type="Proteomes" id="UP001206925"/>
    </source>
</evidence>
<dbReference type="InterPro" id="IPR015795">
    <property type="entry name" value="Pyrv_Knase_C"/>
</dbReference>
<evidence type="ECO:0000256" key="3">
    <source>
        <dbReference type="ARBA" id="ARBA00008663"/>
    </source>
</evidence>
<dbReference type="Proteomes" id="UP001206925">
    <property type="component" value="Unassembled WGS sequence"/>
</dbReference>
<reference evidence="17" key="1">
    <citation type="submission" date="2022-06" db="EMBL/GenBank/DDBJ databases">
        <title>Uncovering the hologenomic basis of an extraordinary plant invasion.</title>
        <authorList>
            <person name="Bieker V.C."/>
            <person name="Martin M.D."/>
            <person name="Gilbert T."/>
            <person name="Hodgins K."/>
            <person name="Battlay P."/>
            <person name="Petersen B."/>
            <person name="Wilson J."/>
        </authorList>
    </citation>
    <scope>NUCLEOTIDE SEQUENCE</scope>
    <source>
        <strain evidence="17">AA19_3_7</strain>
        <tissue evidence="17">Leaf</tissue>
    </source>
</reference>
<dbReference type="AlphaFoldDB" id="A0AAD5G798"/>
<dbReference type="GO" id="GO:0000287">
    <property type="term" value="F:magnesium ion binding"/>
    <property type="evidence" value="ECO:0007669"/>
    <property type="project" value="InterPro"/>
</dbReference>
<gene>
    <name evidence="17" type="ORF">M8C21_019997</name>
</gene>
<dbReference type="SUPFAM" id="SSF52935">
    <property type="entry name" value="PK C-terminal domain-like"/>
    <property type="match status" value="1"/>
</dbReference>
<evidence type="ECO:0000256" key="11">
    <source>
        <dbReference type="ARBA" id="ARBA00023152"/>
    </source>
</evidence>
<keyword evidence="18" id="KW-1185">Reference proteome</keyword>
<evidence type="ECO:0000259" key="15">
    <source>
        <dbReference type="Pfam" id="PF00224"/>
    </source>
</evidence>
<comment type="catalytic activity">
    <reaction evidence="13 14">
        <text>pyruvate + ATP = phosphoenolpyruvate + ADP + H(+)</text>
        <dbReference type="Rhea" id="RHEA:18157"/>
        <dbReference type="ChEBI" id="CHEBI:15361"/>
        <dbReference type="ChEBI" id="CHEBI:15378"/>
        <dbReference type="ChEBI" id="CHEBI:30616"/>
        <dbReference type="ChEBI" id="CHEBI:58702"/>
        <dbReference type="ChEBI" id="CHEBI:456216"/>
        <dbReference type="EC" id="2.7.1.40"/>
    </reaction>
</comment>
<dbReference type="GO" id="GO:0030955">
    <property type="term" value="F:potassium ion binding"/>
    <property type="evidence" value="ECO:0007669"/>
    <property type="project" value="InterPro"/>
</dbReference>
<keyword evidence="10 14" id="KW-0460">Magnesium</keyword>
<dbReference type="SUPFAM" id="SSF51621">
    <property type="entry name" value="Phosphoenolpyruvate/pyruvate domain"/>
    <property type="match status" value="1"/>
</dbReference>
<comment type="caution">
    <text evidence="17">The sequence shown here is derived from an EMBL/GenBank/DDBJ whole genome shotgun (WGS) entry which is preliminary data.</text>
</comment>
<evidence type="ECO:0000256" key="5">
    <source>
        <dbReference type="ARBA" id="ARBA00022679"/>
    </source>
</evidence>
<dbReference type="InterPro" id="IPR001697">
    <property type="entry name" value="Pyr_Knase"/>
</dbReference>